<dbReference type="PANTHER" id="PTHR23416:SF78">
    <property type="entry name" value="LIPOPOLYSACCHARIDE BIOSYNTHESIS O-ACETYL TRANSFERASE WBBJ-RELATED"/>
    <property type="match status" value="1"/>
</dbReference>
<evidence type="ECO:0000313" key="8">
    <source>
        <dbReference type="Proteomes" id="UP000284772"/>
    </source>
</evidence>
<dbReference type="InterPro" id="IPR011004">
    <property type="entry name" value="Trimer_LpxA-like_sf"/>
</dbReference>
<proteinExistence type="predicted"/>
<dbReference type="EMBL" id="RCXO01000023">
    <property type="protein sequence ID" value="RYT78815.1"/>
    <property type="molecule type" value="Genomic_DNA"/>
</dbReference>
<evidence type="ECO:0000313" key="10">
    <source>
        <dbReference type="Proteomes" id="UP000286003"/>
    </source>
</evidence>
<evidence type="ECO:0000256" key="2">
    <source>
        <dbReference type="ARBA" id="ARBA00022737"/>
    </source>
</evidence>
<evidence type="ECO:0000313" key="5">
    <source>
        <dbReference type="EMBL" id="RHL96057.1"/>
    </source>
</evidence>
<dbReference type="InterPro" id="IPR001451">
    <property type="entry name" value="Hexapep"/>
</dbReference>
<dbReference type="Pfam" id="PF00132">
    <property type="entry name" value="Hexapep"/>
    <property type="match status" value="1"/>
</dbReference>
<dbReference type="OrthoDB" id="9812571at2"/>
<gene>
    <name evidence="4" type="ORF">DWX27_09265</name>
    <name evidence="6" type="ORF">DWZ32_07680</name>
    <name evidence="5" type="ORF">DWZ95_03300</name>
    <name evidence="7" type="ORF">EAJ06_16640</name>
</gene>
<dbReference type="InterPro" id="IPR051159">
    <property type="entry name" value="Hexapeptide_acetyltransf"/>
</dbReference>
<sequence length="168" mass="18296">MKKRFKCFGKSKICRSVDFVNPQYISIGDGTLIQNHCIIEAWVFSKSYKGEIIIGNNCAIGEYTHITAANRITIGNNLQTGRFVLITDNSHGKTDGSDLDEAPSKREIISKGEVCIGNNVWIADKVSIMSGVKIGNGVIIAANSVVTHDLPSYCLAAGTPAKVIRYFK</sequence>
<evidence type="ECO:0000313" key="7">
    <source>
        <dbReference type="EMBL" id="RYT78815.1"/>
    </source>
</evidence>
<dbReference type="GO" id="GO:0016746">
    <property type="term" value="F:acyltransferase activity"/>
    <property type="evidence" value="ECO:0007669"/>
    <property type="project" value="UniProtKB-KW"/>
</dbReference>
<keyword evidence="11" id="KW-1185">Reference proteome</keyword>
<dbReference type="EMBL" id="QRWT01000007">
    <property type="protein sequence ID" value="RGT53273.1"/>
    <property type="molecule type" value="Genomic_DNA"/>
</dbReference>
<keyword evidence="2" id="KW-0677">Repeat</keyword>
<dbReference type="SUPFAM" id="SSF51161">
    <property type="entry name" value="Trimeric LpxA-like enzymes"/>
    <property type="match status" value="1"/>
</dbReference>
<protein>
    <submittedName>
        <fullName evidence="5">Acyltransferase</fullName>
    </submittedName>
</protein>
<evidence type="ECO:0000256" key="1">
    <source>
        <dbReference type="ARBA" id="ARBA00022679"/>
    </source>
</evidence>
<dbReference type="EMBL" id="QRQM01000007">
    <property type="protein sequence ID" value="RHN08058.1"/>
    <property type="molecule type" value="Genomic_DNA"/>
</dbReference>
<accession>A0A415NF28</accession>
<reference evidence="8 9" key="1">
    <citation type="submission" date="2018-08" db="EMBL/GenBank/DDBJ databases">
        <title>A genome reference for cultivated species of the human gut microbiota.</title>
        <authorList>
            <person name="Zou Y."/>
            <person name="Xue W."/>
            <person name="Luo G."/>
        </authorList>
    </citation>
    <scope>NUCLEOTIDE SEQUENCE [LARGE SCALE GENOMIC DNA]</scope>
    <source>
        <strain evidence="4 8">AF19-10AC</strain>
        <strain evidence="6 10">AF31-23</strain>
        <strain evidence="5 9">AF36-16BH</strain>
    </source>
</reference>
<dbReference type="PROSITE" id="PS00101">
    <property type="entry name" value="HEXAPEP_TRANSFERASES"/>
    <property type="match status" value="1"/>
</dbReference>
<dbReference type="Proteomes" id="UP000291191">
    <property type="component" value="Unassembled WGS sequence"/>
</dbReference>
<keyword evidence="3 5" id="KW-0012">Acyltransferase</keyword>
<evidence type="ECO:0000313" key="9">
    <source>
        <dbReference type="Proteomes" id="UP000285013"/>
    </source>
</evidence>
<dbReference type="Proteomes" id="UP000284772">
    <property type="component" value="Unassembled WGS sequence"/>
</dbReference>
<comment type="caution">
    <text evidence="5">The sequence shown here is derived from an EMBL/GenBank/DDBJ whole genome shotgun (WGS) entry which is preliminary data.</text>
</comment>
<name>A0A415NF28_9BACE</name>
<dbReference type="CDD" id="cd04647">
    <property type="entry name" value="LbH_MAT_like"/>
    <property type="match status" value="1"/>
</dbReference>
<dbReference type="Gene3D" id="2.160.10.10">
    <property type="entry name" value="Hexapeptide repeat proteins"/>
    <property type="match status" value="1"/>
</dbReference>
<dbReference type="EMBL" id="QRPE01000002">
    <property type="protein sequence ID" value="RHL96057.1"/>
    <property type="molecule type" value="Genomic_DNA"/>
</dbReference>
<dbReference type="Proteomes" id="UP000285013">
    <property type="component" value="Unassembled WGS sequence"/>
</dbReference>
<reference evidence="7 11" key="2">
    <citation type="journal article" date="2019" name="Science, e1252229">
        <title>Invertible promoters mediate bacterial phase variation, antibiotic resistance, and host adaptation in the gut.</title>
        <authorList>
            <person name="Jiang X."/>
            <person name="Hall A.B."/>
            <person name="Arthur T.D."/>
            <person name="Plichta D.R."/>
            <person name="Covington C.T."/>
            <person name="Poyet M."/>
            <person name="Crothers J."/>
            <person name="Moses P.L."/>
            <person name="Tolonen A.C."/>
            <person name="Vlamakis H."/>
            <person name="Alm E.J."/>
            <person name="Xavier R.J."/>
        </authorList>
    </citation>
    <scope>NUCLEOTIDE SEQUENCE [LARGE SCALE GENOMIC DNA]</scope>
    <source>
        <strain evidence="11">bf_0095</strain>
        <strain evidence="7">Bf_0095</strain>
    </source>
</reference>
<evidence type="ECO:0000313" key="11">
    <source>
        <dbReference type="Proteomes" id="UP000291191"/>
    </source>
</evidence>
<organism evidence="5 9">
    <name type="scientific">Bacteroides intestinalis</name>
    <dbReference type="NCBI Taxonomy" id="329854"/>
    <lineage>
        <taxon>Bacteria</taxon>
        <taxon>Pseudomonadati</taxon>
        <taxon>Bacteroidota</taxon>
        <taxon>Bacteroidia</taxon>
        <taxon>Bacteroidales</taxon>
        <taxon>Bacteroidaceae</taxon>
        <taxon>Bacteroides</taxon>
    </lineage>
</organism>
<dbReference type="InterPro" id="IPR018357">
    <property type="entry name" value="Hexapep_transf_CS"/>
</dbReference>
<keyword evidence="1 5" id="KW-0808">Transferase</keyword>
<dbReference type="PANTHER" id="PTHR23416">
    <property type="entry name" value="SIALIC ACID SYNTHASE-RELATED"/>
    <property type="match status" value="1"/>
</dbReference>
<dbReference type="Proteomes" id="UP000286003">
    <property type="component" value="Unassembled WGS sequence"/>
</dbReference>
<evidence type="ECO:0000256" key="3">
    <source>
        <dbReference type="ARBA" id="ARBA00023315"/>
    </source>
</evidence>
<evidence type="ECO:0000313" key="4">
    <source>
        <dbReference type="EMBL" id="RGT53273.1"/>
    </source>
</evidence>
<dbReference type="AlphaFoldDB" id="A0A415NF28"/>
<evidence type="ECO:0000313" key="6">
    <source>
        <dbReference type="EMBL" id="RHN08058.1"/>
    </source>
</evidence>